<dbReference type="AlphaFoldDB" id="A0A9D5ARZ7"/>
<dbReference type="GO" id="GO:0003735">
    <property type="term" value="F:structural constituent of ribosome"/>
    <property type="evidence" value="ECO:0007669"/>
    <property type="project" value="InterPro"/>
</dbReference>
<gene>
    <name evidence="5" type="ORF">KIW84_041993</name>
</gene>
<dbReference type="Pfam" id="PF01165">
    <property type="entry name" value="Ribosomal_S21"/>
    <property type="match status" value="1"/>
</dbReference>
<dbReference type="Proteomes" id="UP001058974">
    <property type="component" value="Chromosome 4"/>
</dbReference>
<dbReference type="PANTHER" id="PTHR21109:SF12">
    <property type="entry name" value="RIBOSOMAL PROTEIN S21-RELATED"/>
    <property type="match status" value="1"/>
</dbReference>
<feature type="region of interest" description="Disordered" evidence="4">
    <location>
        <begin position="127"/>
        <end position="149"/>
    </location>
</feature>
<dbReference type="OrthoDB" id="785538at2759"/>
<sequence length="149" mass="17401">MAVLSLLPTTTRPLSLSLPPSSSSTRRDNNSNICQVSFSPIAYPKLFRSNSTALLPLKSSIYNVEILVEEDEPEDKLLSRFRKEVIIAGVFQECRRRKFFENPIDKIKRKRREAAKRNRRRWRYFRTPVPDKCDTPNKEKVDDGEEEDN</sequence>
<dbReference type="EMBL" id="JAMSHJ010000004">
    <property type="protein sequence ID" value="KAI5417201.1"/>
    <property type="molecule type" value="Genomic_DNA"/>
</dbReference>
<dbReference type="InterPro" id="IPR001911">
    <property type="entry name" value="Ribosomal_bS21"/>
</dbReference>
<dbReference type="Gene3D" id="1.20.5.1150">
    <property type="entry name" value="Ribosomal protein S8"/>
    <property type="match status" value="1"/>
</dbReference>
<comment type="similarity">
    <text evidence="1">Belongs to the bacterial ribosomal protein bS21 family.</text>
</comment>
<dbReference type="GO" id="GO:0006412">
    <property type="term" value="P:translation"/>
    <property type="evidence" value="ECO:0007669"/>
    <property type="project" value="InterPro"/>
</dbReference>
<protein>
    <recommendedName>
        <fullName evidence="7">30S ribosomal protein S21, chloroplastic</fullName>
    </recommendedName>
</protein>
<dbReference type="InterPro" id="IPR038380">
    <property type="entry name" value="Ribosomal_bS21_sf"/>
</dbReference>
<dbReference type="NCBIfam" id="TIGR00030">
    <property type="entry name" value="S21p"/>
    <property type="match status" value="1"/>
</dbReference>
<keyword evidence="2" id="KW-0689">Ribosomal protein</keyword>
<dbReference type="PANTHER" id="PTHR21109">
    <property type="entry name" value="MITOCHONDRIAL 28S RIBOSOMAL PROTEIN S21"/>
    <property type="match status" value="1"/>
</dbReference>
<name>A0A9D5ARZ7_PEA</name>
<proteinExistence type="inferred from homology"/>
<reference evidence="5 6" key="1">
    <citation type="journal article" date="2022" name="Nat. Genet.">
        <title>Improved pea reference genome and pan-genome highlight genomic features and evolutionary characteristics.</title>
        <authorList>
            <person name="Yang T."/>
            <person name="Liu R."/>
            <person name="Luo Y."/>
            <person name="Hu S."/>
            <person name="Wang D."/>
            <person name="Wang C."/>
            <person name="Pandey M.K."/>
            <person name="Ge S."/>
            <person name="Xu Q."/>
            <person name="Li N."/>
            <person name="Li G."/>
            <person name="Huang Y."/>
            <person name="Saxena R.K."/>
            <person name="Ji Y."/>
            <person name="Li M."/>
            <person name="Yan X."/>
            <person name="He Y."/>
            <person name="Liu Y."/>
            <person name="Wang X."/>
            <person name="Xiang C."/>
            <person name="Varshney R.K."/>
            <person name="Ding H."/>
            <person name="Gao S."/>
            <person name="Zong X."/>
        </authorList>
    </citation>
    <scope>NUCLEOTIDE SEQUENCE [LARGE SCALE GENOMIC DNA]</scope>
    <source>
        <strain evidence="5 6">cv. Zhongwan 6</strain>
    </source>
</reference>
<evidence type="ECO:0000256" key="1">
    <source>
        <dbReference type="ARBA" id="ARBA00006640"/>
    </source>
</evidence>
<evidence type="ECO:0000313" key="6">
    <source>
        <dbReference type="Proteomes" id="UP001058974"/>
    </source>
</evidence>
<evidence type="ECO:0008006" key="7">
    <source>
        <dbReference type="Google" id="ProtNLM"/>
    </source>
</evidence>
<dbReference type="PRINTS" id="PR00976">
    <property type="entry name" value="RIBOSOMALS21"/>
</dbReference>
<evidence type="ECO:0000313" key="5">
    <source>
        <dbReference type="EMBL" id="KAI5417201.1"/>
    </source>
</evidence>
<keyword evidence="3" id="KW-0687">Ribonucleoprotein</keyword>
<evidence type="ECO:0000256" key="3">
    <source>
        <dbReference type="ARBA" id="ARBA00023274"/>
    </source>
</evidence>
<evidence type="ECO:0000256" key="4">
    <source>
        <dbReference type="SAM" id="MobiDB-lite"/>
    </source>
</evidence>
<organism evidence="5 6">
    <name type="scientific">Pisum sativum</name>
    <name type="common">Garden pea</name>
    <name type="synonym">Lathyrus oleraceus</name>
    <dbReference type="NCBI Taxonomy" id="3888"/>
    <lineage>
        <taxon>Eukaryota</taxon>
        <taxon>Viridiplantae</taxon>
        <taxon>Streptophyta</taxon>
        <taxon>Embryophyta</taxon>
        <taxon>Tracheophyta</taxon>
        <taxon>Spermatophyta</taxon>
        <taxon>Magnoliopsida</taxon>
        <taxon>eudicotyledons</taxon>
        <taxon>Gunneridae</taxon>
        <taxon>Pentapetalae</taxon>
        <taxon>rosids</taxon>
        <taxon>fabids</taxon>
        <taxon>Fabales</taxon>
        <taxon>Fabaceae</taxon>
        <taxon>Papilionoideae</taxon>
        <taxon>50 kb inversion clade</taxon>
        <taxon>NPAAA clade</taxon>
        <taxon>Hologalegina</taxon>
        <taxon>IRL clade</taxon>
        <taxon>Fabeae</taxon>
        <taxon>Lathyrus</taxon>
    </lineage>
</organism>
<dbReference type="Gramene" id="PSAT_LOCUS17633_t1">
    <property type="protein sequence ID" value="CAL5198151.1"/>
    <property type="gene ID" value="PSAT_LOCUS17633"/>
</dbReference>
<dbReference type="GO" id="GO:1990904">
    <property type="term" value="C:ribonucleoprotein complex"/>
    <property type="evidence" value="ECO:0007669"/>
    <property type="project" value="UniProtKB-KW"/>
</dbReference>
<comment type="caution">
    <text evidence="5">The sequence shown here is derived from an EMBL/GenBank/DDBJ whole genome shotgun (WGS) entry which is preliminary data.</text>
</comment>
<accession>A0A9D5ARZ7</accession>
<keyword evidence="6" id="KW-1185">Reference proteome</keyword>
<feature type="compositionally biased region" description="Basic and acidic residues" evidence="4">
    <location>
        <begin position="129"/>
        <end position="141"/>
    </location>
</feature>
<evidence type="ECO:0000256" key="2">
    <source>
        <dbReference type="ARBA" id="ARBA00022980"/>
    </source>
</evidence>
<dbReference type="Gramene" id="Psat04G0199300-T1">
    <property type="protein sequence ID" value="KAI5417201.1"/>
    <property type="gene ID" value="KIW84_041993"/>
</dbReference>
<dbReference type="GO" id="GO:0005840">
    <property type="term" value="C:ribosome"/>
    <property type="evidence" value="ECO:0007669"/>
    <property type="project" value="UniProtKB-KW"/>
</dbReference>
<dbReference type="HAMAP" id="MF_00358">
    <property type="entry name" value="Ribosomal_bS21"/>
    <property type="match status" value="1"/>
</dbReference>